<name>A0ABQ0HW79_GORRU</name>
<dbReference type="InterPro" id="IPR036217">
    <property type="entry name" value="MethylDNA_cys_MeTrfase_DNAb"/>
</dbReference>
<dbReference type="PANTHER" id="PTHR46460">
    <property type="entry name" value="METHYLATED-DNA--PROTEIN-CYSTEINE METHYLTRANSFERASE"/>
    <property type="match status" value="1"/>
</dbReference>
<evidence type="ECO:0000256" key="10">
    <source>
        <dbReference type="ARBA" id="ARBA00022723"/>
    </source>
</evidence>
<evidence type="ECO:0000313" key="19">
    <source>
        <dbReference type="Proteomes" id="UP000010744"/>
    </source>
</evidence>
<dbReference type="SUPFAM" id="SSF46767">
    <property type="entry name" value="Methylated DNA-protein cysteine methyltransferase, C-terminal domain"/>
    <property type="match status" value="1"/>
</dbReference>
<dbReference type="InterPro" id="IPR001497">
    <property type="entry name" value="MethylDNA_cys_MeTrfase_AS"/>
</dbReference>
<comment type="catalytic activity">
    <reaction evidence="15">
        <text>a 6-O-methyl-2'-deoxyguanosine in DNA + L-cysteinyl-[protein] = S-methyl-L-cysteinyl-[protein] + a 2'-deoxyguanosine in DNA</text>
        <dbReference type="Rhea" id="RHEA:24000"/>
        <dbReference type="Rhea" id="RHEA-COMP:10131"/>
        <dbReference type="Rhea" id="RHEA-COMP:10132"/>
        <dbReference type="Rhea" id="RHEA-COMP:11367"/>
        <dbReference type="Rhea" id="RHEA-COMP:11368"/>
        <dbReference type="ChEBI" id="CHEBI:29950"/>
        <dbReference type="ChEBI" id="CHEBI:82612"/>
        <dbReference type="ChEBI" id="CHEBI:85445"/>
        <dbReference type="ChEBI" id="CHEBI:85448"/>
        <dbReference type="EC" id="2.1.1.63"/>
    </reaction>
</comment>
<feature type="domain" description="Methylated-DNA-[protein]-cysteine S-methyltransferase DNA binding" evidence="16">
    <location>
        <begin position="104"/>
        <end position="184"/>
    </location>
</feature>
<dbReference type="CDD" id="cd06445">
    <property type="entry name" value="ATase"/>
    <property type="match status" value="1"/>
</dbReference>
<dbReference type="Gene3D" id="1.10.10.10">
    <property type="entry name" value="Winged helix-like DNA-binding domain superfamily/Winged helix DNA-binding domain"/>
    <property type="match status" value="1"/>
</dbReference>
<feature type="domain" description="Methylguanine DNA methyltransferase ribonuclease-like" evidence="17">
    <location>
        <begin position="32"/>
        <end position="94"/>
    </location>
</feature>
<dbReference type="EMBL" id="BAHB01000075">
    <property type="protein sequence ID" value="GAB86542.1"/>
    <property type="molecule type" value="Genomic_DNA"/>
</dbReference>
<keyword evidence="8 18" id="KW-0489">Methyltransferase</keyword>
<dbReference type="Pfam" id="PF01035">
    <property type="entry name" value="DNA_binding_1"/>
    <property type="match status" value="1"/>
</dbReference>
<evidence type="ECO:0000256" key="14">
    <source>
        <dbReference type="ARBA" id="ARBA00023204"/>
    </source>
</evidence>
<dbReference type="InterPro" id="IPR008332">
    <property type="entry name" value="MethylG_MeTrfase_N"/>
</dbReference>
<evidence type="ECO:0000256" key="15">
    <source>
        <dbReference type="ARBA" id="ARBA00049348"/>
    </source>
</evidence>
<evidence type="ECO:0000256" key="11">
    <source>
        <dbReference type="ARBA" id="ARBA00022763"/>
    </source>
</evidence>
<protein>
    <recommendedName>
        <fullName evidence="6">Methylated-DNA--protein-cysteine methyltransferase</fullName>
        <ecNumber evidence="5">2.1.1.63</ecNumber>
    </recommendedName>
</protein>
<evidence type="ECO:0000256" key="2">
    <source>
        <dbReference type="ARBA" id="ARBA00001947"/>
    </source>
</evidence>
<organism evidence="18 19">
    <name type="scientific">Gordonia rubripertincta NBRC 101908</name>
    <dbReference type="NCBI Taxonomy" id="1077975"/>
    <lineage>
        <taxon>Bacteria</taxon>
        <taxon>Bacillati</taxon>
        <taxon>Actinomycetota</taxon>
        <taxon>Actinomycetes</taxon>
        <taxon>Mycobacteriales</taxon>
        <taxon>Gordoniaceae</taxon>
        <taxon>Gordonia</taxon>
    </lineage>
</organism>
<dbReference type="GO" id="GO:0032259">
    <property type="term" value="P:methylation"/>
    <property type="evidence" value="ECO:0007669"/>
    <property type="project" value="UniProtKB-KW"/>
</dbReference>
<evidence type="ECO:0000256" key="3">
    <source>
        <dbReference type="ARBA" id="ARBA00003317"/>
    </source>
</evidence>
<dbReference type="Gene3D" id="3.30.160.70">
    <property type="entry name" value="Methylated DNA-protein cysteine methyltransferase domain"/>
    <property type="match status" value="1"/>
</dbReference>
<keyword evidence="11" id="KW-0227">DNA damage</keyword>
<comment type="caution">
    <text evidence="18">The sequence shown here is derived from an EMBL/GenBank/DDBJ whole genome shotgun (WGS) entry which is preliminary data.</text>
</comment>
<dbReference type="InterPro" id="IPR014048">
    <property type="entry name" value="MethylDNA_cys_MeTrfase_DNA-bd"/>
</dbReference>
<proteinExistence type="inferred from homology"/>
<evidence type="ECO:0000256" key="4">
    <source>
        <dbReference type="ARBA" id="ARBA00008711"/>
    </source>
</evidence>
<dbReference type="InterPro" id="IPR036631">
    <property type="entry name" value="MGMT_N_sf"/>
</dbReference>
<evidence type="ECO:0000256" key="8">
    <source>
        <dbReference type="ARBA" id="ARBA00022603"/>
    </source>
</evidence>
<evidence type="ECO:0000259" key="17">
    <source>
        <dbReference type="Pfam" id="PF02870"/>
    </source>
</evidence>
<evidence type="ECO:0000256" key="1">
    <source>
        <dbReference type="ARBA" id="ARBA00001286"/>
    </source>
</evidence>
<evidence type="ECO:0000256" key="9">
    <source>
        <dbReference type="ARBA" id="ARBA00022679"/>
    </source>
</evidence>
<evidence type="ECO:0000256" key="5">
    <source>
        <dbReference type="ARBA" id="ARBA00011918"/>
    </source>
</evidence>
<dbReference type="EC" id="2.1.1.63" evidence="5"/>
<dbReference type="Proteomes" id="UP000010744">
    <property type="component" value="Unassembled WGS sequence"/>
</dbReference>
<dbReference type="PANTHER" id="PTHR46460:SF1">
    <property type="entry name" value="METHYLATED-DNA--PROTEIN-CYSTEINE METHYLTRANSFERASE"/>
    <property type="match status" value="1"/>
</dbReference>
<dbReference type="Pfam" id="PF02870">
    <property type="entry name" value="Methyltransf_1N"/>
    <property type="match status" value="1"/>
</dbReference>
<evidence type="ECO:0000256" key="6">
    <source>
        <dbReference type="ARBA" id="ARBA00015377"/>
    </source>
</evidence>
<comment type="cofactor">
    <cofactor evidence="2">
        <name>Zn(2+)</name>
        <dbReference type="ChEBI" id="CHEBI:29105"/>
    </cofactor>
</comment>
<dbReference type="GO" id="GO:0008168">
    <property type="term" value="F:methyltransferase activity"/>
    <property type="evidence" value="ECO:0007669"/>
    <property type="project" value="UniProtKB-KW"/>
</dbReference>
<keyword evidence="13" id="KW-0238">DNA-binding</keyword>
<keyword evidence="9" id="KW-0808">Transferase</keyword>
<gene>
    <name evidence="18" type="ORF">GORBP_075_00440</name>
</gene>
<evidence type="ECO:0000259" key="16">
    <source>
        <dbReference type="Pfam" id="PF01035"/>
    </source>
</evidence>
<reference evidence="18 19" key="1">
    <citation type="submission" date="2012-08" db="EMBL/GenBank/DDBJ databases">
        <title>Whole genome shotgun sequence of Gordonia rubripertincta NBRC 101908.</title>
        <authorList>
            <person name="Takarada H."/>
            <person name="Hosoyama A."/>
            <person name="Tsuchikane K."/>
            <person name="Katsumata H."/>
            <person name="Baba S."/>
            <person name="Ohji S."/>
            <person name="Yamazaki S."/>
            <person name="Fujita N."/>
        </authorList>
    </citation>
    <scope>NUCLEOTIDE SEQUENCE [LARGE SCALE GENOMIC DNA]</scope>
    <source>
        <strain evidence="18 19">NBRC 101908</strain>
    </source>
</reference>
<accession>A0ABQ0HW79</accession>
<keyword evidence="7" id="KW-0597">Phosphoprotein</keyword>
<dbReference type="PROSITE" id="PS00374">
    <property type="entry name" value="MGMT"/>
    <property type="match status" value="1"/>
</dbReference>
<keyword evidence="12" id="KW-0862">Zinc</keyword>
<comment type="function">
    <text evidence="3">Involved in the cellular defense against the biological effects of O6-methylguanine (O6-MeG) and O4-methylthymine (O4-MeT) in DNA. Repairs the methylated nucleobase in DNA by stoichiometrically transferring the methyl group to a cysteine residue in the enzyme. This is a suicide reaction: the enzyme is irreversibly inactivated.</text>
</comment>
<dbReference type="InterPro" id="IPR036388">
    <property type="entry name" value="WH-like_DNA-bd_sf"/>
</dbReference>
<sequence length="190" mass="19603">MLGWPVTVGRTLAKGRLMTSPRVDRDPTSTATVSTPVGPITITGNGRAIVRVAWREIPGPADGAPTEPLLVEAVGQLHAYFDGSLTTFDLPIDLSRVSGAACAVLNALHHDVPYGATVTYGQLATMSGAGIPARSVGSIMGVNPAPLLIPCHRVVAGDGLGGFSGGRPGEGLATKRWLLEFEGALPPTLF</sequence>
<keyword evidence="10" id="KW-0479">Metal-binding</keyword>
<dbReference type="NCBIfam" id="TIGR00589">
    <property type="entry name" value="ogt"/>
    <property type="match status" value="1"/>
</dbReference>
<evidence type="ECO:0000256" key="7">
    <source>
        <dbReference type="ARBA" id="ARBA00022553"/>
    </source>
</evidence>
<comment type="similarity">
    <text evidence="4">Belongs to the MGMT family.</text>
</comment>
<keyword evidence="14" id="KW-0234">DNA repair</keyword>
<dbReference type="SUPFAM" id="SSF53155">
    <property type="entry name" value="Methylated DNA-protein cysteine methyltransferase domain"/>
    <property type="match status" value="1"/>
</dbReference>
<evidence type="ECO:0000256" key="13">
    <source>
        <dbReference type="ARBA" id="ARBA00023125"/>
    </source>
</evidence>
<keyword evidence="19" id="KW-1185">Reference proteome</keyword>
<evidence type="ECO:0000256" key="12">
    <source>
        <dbReference type="ARBA" id="ARBA00022833"/>
    </source>
</evidence>
<evidence type="ECO:0000313" key="18">
    <source>
        <dbReference type="EMBL" id="GAB86542.1"/>
    </source>
</evidence>
<comment type="catalytic activity">
    <reaction evidence="1">
        <text>a 4-O-methyl-thymidine in DNA + L-cysteinyl-[protein] = a thymidine in DNA + S-methyl-L-cysteinyl-[protein]</text>
        <dbReference type="Rhea" id="RHEA:53428"/>
        <dbReference type="Rhea" id="RHEA-COMP:10131"/>
        <dbReference type="Rhea" id="RHEA-COMP:10132"/>
        <dbReference type="Rhea" id="RHEA-COMP:13555"/>
        <dbReference type="Rhea" id="RHEA-COMP:13556"/>
        <dbReference type="ChEBI" id="CHEBI:29950"/>
        <dbReference type="ChEBI" id="CHEBI:82612"/>
        <dbReference type="ChEBI" id="CHEBI:137386"/>
        <dbReference type="ChEBI" id="CHEBI:137387"/>
        <dbReference type="EC" id="2.1.1.63"/>
    </reaction>
</comment>